<evidence type="ECO:0000313" key="1">
    <source>
        <dbReference type="EMBL" id="SVC53797.1"/>
    </source>
</evidence>
<proteinExistence type="predicted"/>
<gene>
    <name evidence="1" type="ORF">METZ01_LOCUS306651</name>
</gene>
<accession>A0A382N116</accession>
<dbReference type="AlphaFoldDB" id="A0A382N116"/>
<protein>
    <submittedName>
        <fullName evidence="1">Uncharacterized protein</fullName>
    </submittedName>
</protein>
<name>A0A382N116_9ZZZZ</name>
<dbReference type="InterPro" id="IPR008949">
    <property type="entry name" value="Isoprenoid_synthase_dom_sf"/>
</dbReference>
<dbReference type="EMBL" id="UINC01096698">
    <property type="protein sequence ID" value="SVC53797.1"/>
    <property type="molecule type" value="Genomic_DNA"/>
</dbReference>
<dbReference type="SUPFAM" id="SSF48576">
    <property type="entry name" value="Terpenoid synthases"/>
    <property type="match status" value="1"/>
</dbReference>
<feature type="non-terminal residue" evidence="1">
    <location>
        <position position="1"/>
    </location>
</feature>
<dbReference type="Gene3D" id="1.10.600.10">
    <property type="entry name" value="Farnesyl Diphosphate Synthase"/>
    <property type="match status" value="1"/>
</dbReference>
<sequence>TTKINRQRIKNIYNKPSISNSDLNTILNIMDETKSKKYCAELAKKYCVEALSSIKNIPMAHQSRKDIESIALFLTNRQH</sequence>
<reference evidence="1" key="1">
    <citation type="submission" date="2018-05" db="EMBL/GenBank/DDBJ databases">
        <authorList>
            <person name="Lanie J.A."/>
            <person name="Ng W.-L."/>
            <person name="Kazmierczak K.M."/>
            <person name="Andrzejewski T.M."/>
            <person name="Davidsen T.M."/>
            <person name="Wayne K.J."/>
            <person name="Tettelin H."/>
            <person name="Glass J.I."/>
            <person name="Rusch D."/>
            <person name="Podicherti R."/>
            <person name="Tsui H.-C.T."/>
            <person name="Winkler M.E."/>
        </authorList>
    </citation>
    <scope>NUCLEOTIDE SEQUENCE</scope>
</reference>
<organism evidence="1">
    <name type="scientific">marine metagenome</name>
    <dbReference type="NCBI Taxonomy" id="408172"/>
    <lineage>
        <taxon>unclassified sequences</taxon>
        <taxon>metagenomes</taxon>
        <taxon>ecological metagenomes</taxon>
    </lineage>
</organism>